<feature type="region of interest" description="Disordered" evidence="2">
    <location>
        <begin position="657"/>
        <end position="800"/>
    </location>
</feature>
<feature type="region of interest" description="Disordered" evidence="2">
    <location>
        <begin position="534"/>
        <end position="578"/>
    </location>
</feature>
<keyword evidence="1" id="KW-0175">Coiled coil</keyword>
<proteinExistence type="predicted"/>
<feature type="compositionally biased region" description="Polar residues" evidence="2">
    <location>
        <begin position="555"/>
        <end position="569"/>
    </location>
</feature>
<gene>
    <name evidence="3" type="ORF">CDAUBV1_LOCUS10008</name>
</gene>
<feature type="coiled-coil region" evidence="1">
    <location>
        <begin position="377"/>
        <end position="418"/>
    </location>
</feature>
<evidence type="ECO:0000313" key="3">
    <source>
        <dbReference type="EMBL" id="CAL5135902.1"/>
    </source>
</evidence>
<evidence type="ECO:0000313" key="4">
    <source>
        <dbReference type="Proteomes" id="UP001497525"/>
    </source>
</evidence>
<reference evidence="3" key="1">
    <citation type="submission" date="2024-06" db="EMBL/GenBank/DDBJ databases">
        <authorList>
            <person name="Liu X."/>
            <person name="Lenzi L."/>
            <person name="Haldenby T S."/>
            <person name="Uol C."/>
        </authorList>
    </citation>
    <scope>NUCLEOTIDE SEQUENCE</scope>
</reference>
<dbReference type="EMBL" id="CAXLJL010000268">
    <property type="protein sequence ID" value="CAL5135902.1"/>
    <property type="molecule type" value="Genomic_DNA"/>
</dbReference>
<evidence type="ECO:0000256" key="1">
    <source>
        <dbReference type="SAM" id="Coils"/>
    </source>
</evidence>
<sequence>MAEKQVDGDAKLKEIQASIAEGKMMLQVLRSLPASENNDAFILRFEELVSRLERYKTQPRENADEEEVHTQLKVLKEKQDKIRSLLDQTAQEFQTSLIQKNEACGSSSKQKPNGVAGSTSEEPLKLSSAVENKEPPLAEKIQQQVTVNAERQTASPASKLVANGHVSESFDSVVSDTPAVNSHSSTAPANWSSLFSTQVAKLDYLIEDSKRFQSMVDRLITITRRAHLAEASGFLVDISSRFSELQKSFDSLKESYESIRDEADMADDVREAQLLGFRDFLNNLDRNLETTKECFFTIYHLVKSNIDQGMADGSLEVDSDAEEGAPSSKTETAPSNSNPVNAEASTEPSPTASMRISRPDVSNMDPASSLKAQQVYLAALQDQTAVEREEIARLLRQRDQLAERLKTLKAAALTAKETAESKADDRNDENTLVCQAPIAVPESTDLAEQAEPDEDEDVHPLLVSHLEAKKRELEGLKAQLALLRKAEERIAALNDSTRDIISSTTEVVGPDEVTPNPGVPVVKSRTSLARRNLTAASTGLQKTRFSDGSGEPSVSRGSSRLVESTNASGDQIPVNASGKFRGESFQVLEASGPNSNTEKLYENILEARIRREEQRRQGSTTAGVQNGILENDKSLQHAGYVGGTSVATSQDRTTLATWGGSSPIASGSTSRSSCPAEDEEAVSVSGSLPQSAEIATTSDVVPTVNTSRVISPPSGSAVYHRRSDRPSGDHSNSGLREPSMHKGISLAPDNAILGSLPQVGHSPSPIRRGQSAETTRTSSLKTLNKQSTESGGQPVSEPLQPNTAYFAKMSSALSGPYMTEEHSPELRSRAFTDRIQHLEHSVSQLYQICHSLMQENTQLNSAVTQLLAHSTVTPIQHSQWPQTLVTFPMSDGTSAPAPIPQTVSGGIFGNLLVSQSSQIQPSFVQSNPVVATPCTQVMGGPSHASVCGASMMDSGHGPANSNHEQMQLLMRRLMQQQIGYFNAQTELQRVLYQQSQTRQPLDLGFPPAPASNFSSQLMSPISYPSSIHPAAMLPMASNLPDPRTLFIPTVASGHPVVQQHGDPHLNLISPLSSVLGLGNAPPMSGGFTANTDMRNQFWIPSNMNMGRRGPI</sequence>
<dbReference type="Proteomes" id="UP001497525">
    <property type="component" value="Unassembled WGS sequence"/>
</dbReference>
<accession>A0AAV2THV7</accession>
<evidence type="ECO:0000256" key="2">
    <source>
        <dbReference type="SAM" id="MobiDB-lite"/>
    </source>
</evidence>
<dbReference type="AlphaFoldDB" id="A0AAV2THV7"/>
<feature type="compositionally biased region" description="Polar residues" evidence="2">
    <location>
        <begin position="327"/>
        <end position="354"/>
    </location>
</feature>
<feature type="compositionally biased region" description="Polar residues" evidence="2">
    <location>
        <begin position="657"/>
        <end position="673"/>
    </location>
</feature>
<name>A0AAV2THV7_CALDB</name>
<protein>
    <submittedName>
        <fullName evidence="3">Uncharacterized protein</fullName>
    </submittedName>
</protein>
<feature type="compositionally biased region" description="Polar residues" evidence="2">
    <location>
        <begin position="102"/>
        <end position="121"/>
    </location>
</feature>
<feature type="compositionally biased region" description="Polar residues" evidence="2">
    <location>
        <begin position="534"/>
        <end position="543"/>
    </location>
</feature>
<feature type="coiled-coil region" evidence="1">
    <location>
        <begin position="466"/>
        <end position="496"/>
    </location>
</feature>
<feature type="compositionally biased region" description="Polar residues" evidence="2">
    <location>
        <begin position="771"/>
        <end position="800"/>
    </location>
</feature>
<organism evidence="3 4">
    <name type="scientific">Calicophoron daubneyi</name>
    <name type="common">Rumen fluke</name>
    <name type="synonym">Paramphistomum daubneyi</name>
    <dbReference type="NCBI Taxonomy" id="300641"/>
    <lineage>
        <taxon>Eukaryota</taxon>
        <taxon>Metazoa</taxon>
        <taxon>Spiralia</taxon>
        <taxon>Lophotrochozoa</taxon>
        <taxon>Platyhelminthes</taxon>
        <taxon>Trematoda</taxon>
        <taxon>Digenea</taxon>
        <taxon>Plagiorchiida</taxon>
        <taxon>Pronocephalata</taxon>
        <taxon>Paramphistomoidea</taxon>
        <taxon>Paramphistomidae</taxon>
        <taxon>Calicophoron</taxon>
    </lineage>
</organism>
<feature type="region of interest" description="Disordered" evidence="2">
    <location>
        <begin position="316"/>
        <end position="367"/>
    </location>
</feature>
<feature type="compositionally biased region" description="Polar residues" evidence="2">
    <location>
        <begin position="684"/>
        <end position="709"/>
    </location>
</feature>
<feature type="region of interest" description="Disordered" evidence="2">
    <location>
        <begin position="102"/>
        <end position="137"/>
    </location>
</feature>
<comment type="caution">
    <text evidence="3">The sequence shown here is derived from an EMBL/GenBank/DDBJ whole genome shotgun (WGS) entry which is preliminary data.</text>
</comment>